<dbReference type="SUPFAM" id="SSF53850">
    <property type="entry name" value="Periplasmic binding protein-like II"/>
    <property type="match status" value="1"/>
</dbReference>
<accession>A0A0J6UQP3</accession>
<dbReference type="InterPro" id="IPR005119">
    <property type="entry name" value="LysR_subst-bd"/>
</dbReference>
<evidence type="ECO:0000313" key="2">
    <source>
        <dbReference type="EMBL" id="KMO28381.1"/>
    </source>
</evidence>
<proteinExistence type="predicted"/>
<gene>
    <name evidence="2" type="ORF">VQ03_29960</name>
</gene>
<dbReference type="Proteomes" id="UP000036449">
    <property type="component" value="Unassembled WGS sequence"/>
</dbReference>
<name>A0A0J6UQP3_9HYPH</name>
<comment type="caution">
    <text evidence="2">The sequence shown here is derived from an EMBL/GenBank/DDBJ whole genome shotgun (WGS) entry which is preliminary data.</text>
</comment>
<feature type="domain" description="LysR substrate-binding" evidence="1">
    <location>
        <begin position="3"/>
        <end position="91"/>
    </location>
</feature>
<dbReference type="GO" id="GO:0010628">
    <property type="term" value="P:positive regulation of gene expression"/>
    <property type="evidence" value="ECO:0007669"/>
    <property type="project" value="TreeGrafter"/>
</dbReference>
<dbReference type="PATRIC" id="fig|1187852.3.peg.4612"/>
<protein>
    <submittedName>
        <fullName evidence="2">Transcriptional regulator</fullName>
    </submittedName>
</protein>
<dbReference type="GO" id="GO:0043565">
    <property type="term" value="F:sequence-specific DNA binding"/>
    <property type="evidence" value="ECO:0007669"/>
    <property type="project" value="TreeGrafter"/>
</dbReference>
<evidence type="ECO:0000259" key="1">
    <source>
        <dbReference type="Pfam" id="PF03466"/>
    </source>
</evidence>
<dbReference type="Gene3D" id="3.40.190.290">
    <property type="match status" value="1"/>
</dbReference>
<dbReference type="PANTHER" id="PTHR30427:SF1">
    <property type="entry name" value="TRANSCRIPTIONAL ACTIVATOR PROTEIN LYSR"/>
    <property type="match status" value="1"/>
</dbReference>
<evidence type="ECO:0000313" key="3">
    <source>
        <dbReference type="Proteomes" id="UP000036449"/>
    </source>
</evidence>
<feature type="non-terminal residue" evidence="2">
    <location>
        <position position="1"/>
    </location>
</feature>
<reference evidence="2 3" key="1">
    <citation type="submission" date="2015-03" db="EMBL/GenBank/DDBJ databases">
        <title>Genome sequencing of Methylobacterium tarhaniae DSM 25844.</title>
        <authorList>
            <person name="Chaudhry V."/>
            <person name="Patil P.B."/>
        </authorList>
    </citation>
    <scope>NUCLEOTIDE SEQUENCE [LARGE SCALE GENOMIC DNA]</scope>
    <source>
        <strain evidence="2 3">DSM 25844</strain>
    </source>
</reference>
<dbReference type="AlphaFoldDB" id="A0A0J6UQP3"/>
<dbReference type="Pfam" id="PF03466">
    <property type="entry name" value="LysR_substrate"/>
    <property type="match status" value="1"/>
</dbReference>
<dbReference type="RefSeq" id="WP_048454568.1">
    <property type="nucleotide sequence ID" value="NZ_LABZ01000352.1"/>
</dbReference>
<dbReference type="GO" id="GO:0009089">
    <property type="term" value="P:lysine biosynthetic process via diaminopimelate"/>
    <property type="evidence" value="ECO:0007669"/>
    <property type="project" value="TreeGrafter"/>
</dbReference>
<keyword evidence="3" id="KW-1185">Reference proteome</keyword>
<dbReference type="EMBL" id="LABZ01000352">
    <property type="protein sequence ID" value="KMO28381.1"/>
    <property type="molecule type" value="Genomic_DNA"/>
</dbReference>
<sequence>MGQLLPQAFRTSGVPLEARFEAPLSMVVYELVKQGAGIGLVDPYTALTQVDERVRLLRFVPTIPFNVALLRPDTRPTNPAAEALLERMQAERDRLMARFPD</sequence>
<organism evidence="2 3">
    <name type="scientific">Methylobacterium tarhaniae</name>
    <dbReference type="NCBI Taxonomy" id="1187852"/>
    <lineage>
        <taxon>Bacteria</taxon>
        <taxon>Pseudomonadati</taxon>
        <taxon>Pseudomonadota</taxon>
        <taxon>Alphaproteobacteria</taxon>
        <taxon>Hyphomicrobiales</taxon>
        <taxon>Methylobacteriaceae</taxon>
        <taxon>Methylobacterium</taxon>
    </lineage>
</organism>
<dbReference type="PANTHER" id="PTHR30427">
    <property type="entry name" value="TRANSCRIPTIONAL ACTIVATOR PROTEIN LYSR"/>
    <property type="match status" value="1"/>
</dbReference>